<keyword evidence="3 6" id="KW-0378">Hydrolase</keyword>
<feature type="active site" description="Charge relay system" evidence="5">
    <location>
        <position position="318"/>
    </location>
</feature>
<dbReference type="GO" id="GO:0019695">
    <property type="term" value="P:choline metabolic process"/>
    <property type="evidence" value="ECO:0007669"/>
    <property type="project" value="TreeGrafter"/>
</dbReference>
<dbReference type="PANTHER" id="PTHR43918:SF12">
    <property type="entry name" value="ACETYLCHOLINESTERASE 1"/>
    <property type="match status" value="1"/>
</dbReference>
<feature type="domain" description="Carboxylesterase type B" evidence="7">
    <location>
        <begin position="18"/>
        <end position="406"/>
    </location>
</feature>
<dbReference type="PROSITE" id="PS00122">
    <property type="entry name" value="CARBOXYLESTERASE_B_1"/>
    <property type="match status" value="1"/>
</dbReference>
<dbReference type="InterPro" id="IPR000997">
    <property type="entry name" value="Cholinesterase"/>
</dbReference>
<keyword evidence="8" id="KW-1185">Reference proteome</keyword>
<proteinExistence type="inferred from homology"/>
<organism evidence="8 9">
    <name type="scientific">Romanomermis culicivorax</name>
    <name type="common">Nematode worm</name>
    <dbReference type="NCBI Taxonomy" id="13658"/>
    <lineage>
        <taxon>Eukaryota</taxon>
        <taxon>Metazoa</taxon>
        <taxon>Ecdysozoa</taxon>
        <taxon>Nematoda</taxon>
        <taxon>Enoplea</taxon>
        <taxon>Dorylaimia</taxon>
        <taxon>Mermithida</taxon>
        <taxon>Mermithoidea</taxon>
        <taxon>Mermithidae</taxon>
        <taxon>Romanomermis</taxon>
    </lineage>
</organism>
<dbReference type="Proteomes" id="UP000887565">
    <property type="component" value="Unplaced"/>
</dbReference>
<keyword evidence="4" id="KW-1015">Disulfide bond</keyword>
<protein>
    <recommendedName>
        <fullName evidence="6">Carboxylic ester hydrolase</fullName>
        <ecNumber evidence="6">3.1.1.-</ecNumber>
    </recommendedName>
</protein>
<keyword evidence="2" id="KW-0719">Serine esterase</keyword>
<evidence type="ECO:0000313" key="8">
    <source>
        <dbReference type="Proteomes" id="UP000887565"/>
    </source>
</evidence>
<dbReference type="OMA" id="PVRVAQW"/>
<dbReference type="InterPro" id="IPR050654">
    <property type="entry name" value="AChE-related_enzymes"/>
</dbReference>
<evidence type="ECO:0000256" key="1">
    <source>
        <dbReference type="ARBA" id="ARBA00005964"/>
    </source>
</evidence>
<dbReference type="WBParaSite" id="nRc.2.0.1.t31318-RA">
    <property type="protein sequence ID" value="nRc.2.0.1.t31318-RA"/>
    <property type="gene ID" value="nRc.2.0.1.g31318"/>
</dbReference>
<sequence length="477" mass="55440">MRNECYHDPQHVNGAEVSLFGFLYLERPEAPGNVGLLDQLEALIWVKTHIENFGGDPDEVTLFGESAGAASVHMHVLSPLSQPYFKRFILQSGSATAPWALETKEAIFERAILVAQSLNCNVTKYDPYLNVTLVLECLLNASPENLLLQEWQAFEFLDFPWTPIVDGIFLIEEPRSSLQHGRFKKSQALIGNNLDEAIYFIVYFLPSVFKKDDLFSKNHFIHSDATFEECAYKLLPAYLKRNPIVKNAILYEYKDWSLPEDPMRRQDALDKMLGDYHFTCSVNEAAQAYLKHGGVVYSYYFTHRASAQTWPRWMGVVHGYEINFIFGEPFNPTFKYTTEEKELSKRFMRYWANFARTGRNPNSNPDGSWMSADVWPVYTQNQEYLTLSVNGSRIGHGPRLRQCAFWKQYIPRLLAATADLTDIELRWKQQFSKWEQEYIVDWKNEFDQFQRLNKYKYYDSDIRHCHNGHCDGGNGHL</sequence>
<dbReference type="Pfam" id="PF00135">
    <property type="entry name" value="COesterase"/>
    <property type="match status" value="1"/>
</dbReference>
<dbReference type="GO" id="GO:0003990">
    <property type="term" value="F:acetylcholinesterase activity"/>
    <property type="evidence" value="ECO:0007669"/>
    <property type="project" value="TreeGrafter"/>
</dbReference>
<dbReference type="AlphaFoldDB" id="A0A915K0B0"/>
<reference evidence="9" key="1">
    <citation type="submission" date="2022-11" db="UniProtKB">
        <authorList>
            <consortium name="WormBaseParasite"/>
        </authorList>
    </citation>
    <scope>IDENTIFICATION</scope>
</reference>
<evidence type="ECO:0000256" key="3">
    <source>
        <dbReference type="ARBA" id="ARBA00022801"/>
    </source>
</evidence>
<feature type="active site" description="Acyl-ester intermediate" evidence="5">
    <location>
        <position position="66"/>
    </location>
</feature>
<dbReference type="InterPro" id="IPR019826">
    <property type="entry name" value="Carboxylesterase_B_AS"/>
</dbReference>
<feature type="active site" description="Charge relay system" evidence="5">
    <location>
        <position position="196"/>
    </location>
</feature>
<dbReference type="InterPro" id="IPR002018">
    <property type="entry name" value="CarbesteraseB"/>
</dbReference>
<dbReference type="SUPFAM" id="SSF53474">
    <property type="entry name" value="alpha/beta-Hydrolases"/>
    <property type="match status" value="1"/>
</dbReference>
<evidence type="ECO:0000313" key="9">
    <source>
        <dbReference type="WBParaSite" id="nRc.2.0.1.t31318-RA"/>
    </source>
</evidence>
<dbReference type="GO" id="GO:0006581">
    <property type="term" value="P:acetylcholine catabolic process"/>
    <property type="evidence" value="ECO:0007669"/>
    <property type="project" value="TreeGrafter"/>
</dbReference>
<evidence type="ECO:0000256" key="5">
    <source>
        <dbReference type="PIRSR" id="PIRSR600997-1"/>
    </source>
</evidence>
<evidence type="ECO:0000256" key="2">
    <source>
        <dbReference type="ARBA" id="ARBA00022487"/>
    </source>
</evidence>
<dbReference type="EC" id="3.1.1.-" evidence="6"/>
<accession>A0A915K0B0</accession>
<dbReference type="GO" id="GO:0005886">
    <property type="term" value="C:plasma membrane"/>
    <property type="evidence" value="ECO:0007669"/>
    <property type="project" value="TreeGrafter"/>
</dbReference>
<dbReference type="GO" id="GO:0005615">
    <property type="term" value="C:extracellular space"/>
    <property type="evidence" value="ECO:0007669"/>
    <property type="project" value="TreeGrafter"/>
</dbReference>
<evidence type="ECO:0000259" key="7">
    <source>
        <dbReference type="Pfam" id="PF00135"/>
    </source>
</evidence>
<evidence type="ECO:0000256" key="4">
    <source>
        <dbReference type="ARBA" id="ARBA00023157"/>
    </source>
</evidence>
<dbReference type="PRINTS" id="PR00878">
    <property type="entry name" value="CHOLNESTRASE"/>
</dbReference>
<name>A0A915K0B0_ROMCU</name>
<dbReference type="InterPro" id="IPR029058">
    <property type="entry name" value="AB_hydrolase_fold"/>
</dbReference>
<dbReference type="PANTHER" id="PTHR43918">
    <property type="entry name" value="ACETYLCHOLINESTERASE"/>
    <property type="match status" value="1"/>
</dbReference>
<dbReference type="Gene3D" id="3.40.50.1820">
    <property type="entry name" value="alpha/beta hydrolase"/>
    <property type="match status" value="1"/>
</dbReference>
<comment type="similarity">
    <text evidence="1 6">Belongs to the type-B carboxylesterase/lipase family.</text>
</comment>
<evidence type="ECO:0000256" key="6">
    <source>
        <dbReference type="RuleBase" id="RU361235"/>
    </source>
</evidence>